<dbReference type="Gene3D" id="1.10.1420.10">
    <property type="match status" value="1"/>
</dbReference>
<evidence type="ECO:0000256" key="1">
    <source>
        <dbReference type="ARBA" id="ARBA00022741"/>
    </source>
</evidence>
<feature type="domain" description="DNA mismatch repair proteins mutS family" evidence="5">
    <location>
        <begin position="418"/>
        <end position="596"/>
    </location>
</feature>
<evidence type="ECO:0000313" key="6">
    <source>
        <dbReference type="EMBL" id="MEL1242674.1"/>
    </source>
</evidence>
<dbReference type="InterPro" id="IPR000432">
    <property type="entry name" value="DNA_mismatch_repair_MutS_C"/>
</dbReference>
<organism evidence="6 7">
    <name type="scientific">Flavobacterium arundinis</name>
    <dbReference type="NCBI Taxonomy" id="3139143"/>
    <lineage>
        <taxon>Bacteria</taxon>
        <taxon>Pseudomonadati</taxon>
        <taxon>Bacteroidota</taxon>
        <taxon>Flavobacteriia</taxon>
        <taxon>Flavobacteriales</taxon>
        <taxon>Flavobacteriaceae</taxon>
        <taxon>Flavobacterium</taxon>
    </lineage>
</organism>
<dbReference type="Pfam" id="PF00488">
    <property type="entry name" value="MutS_V"/>
    <property type="match status" value="1"/>
</dbReference>
<dbReference type="SUPFAM" id="SSF52540">
    <property type="entry name" value="P-loop containing nucleoside triphosphate hydrolases"/>
    <property type="match status" value="1"/>
</dbReference>
<dbReference type="PANTHER" id="PTHR11361">
    <property type="entry name" value="DNA MISMATCH REPAIR PROTEIN MUTS FAMILY MEMBER"/>
    <property type="match status" value="1"/>
</dbReference>
<dbReference type="PANTHER" id="PTHR11361:SF99">
    <property type="entry name" value="DNA MISMATCH REPAIR PROTEIN"/>
    <property type="match status" value="1"/>
</dbReference>
<keyword evidence="7" id="KW-1185">Reference proteome</keyword>
<evidence type="ECO:0000256" key="3">
    <source>
        <dbReference type="ARBA" id="ARBA00023125"/>
    </source>
</evidence>
<feature type="transmembrane region" description="Helical" evidence="4">
    <location>
        <begin position="209"/>
        <end position="230"/>
    </location>
</feature>
<evidence type="ECO:0000256" key="2">
    <source>
        <dbReference type="ARBA" id="ARBA00022840"/>
    </source>
</evidence>
<comment type="caution">
    <text evidence="6">The sequence shown here is derived from an EMBL/GenBank/DDBJ whole genome shotgun (WGS) entry which is preliminary data.</text>
</comment>
<dbReference type="RefSeq" id="WP_341695000.1">
    <property type="nucleotide sequence ID" value="NZ_JBBYHR010000001.1"/>
</dbReference>
<proteinExistence type="predicted"/>
<accession>A0ABU9HR89</accession>
<dbReference type="InterPro" id="IPR045076">
    <property type="entry name" value="MutS"/>
</dbReference>
<dbReference type="Proteomes" id="UP001464555">
    <property type="component" value="Unassembled WGS sequence"/>
</dbReference>
<feature type="transmembrane region" description="Helical" evidence="4">
    <location>
        <begin position="30"/>
        <end position="47"/>
    </location>
</feature>
<dbReference type="InterPro" id="IPR027417">
    <property type="entry name" value="P-loop_NTPase"/>
</dbReference>
<dbReference type="Gene3D" id="3.40.50.300">
    <property type="entry name" value="P-loop containing nucleotide triphosphate hydrolases"/>
    <property type="match status" value="1"/>
</dbReference>
<dbReference type="SUPFAM" id="SSF48334">
    <property type="entry name" value="DNA repair protein MutS, domain III"/>
    <property type="match status" value="1"/>
</dbReference>
<keyword evidence="4" id="KW-0812">Transmembrane</keyword>
<reference evidence="6 7" key="1">
    <citation type="submission" date="2024-04" db="EMBL/GenBank/DDBJ databases">
        <title>Flavobacterium sp. DGU11 16S ribosomal RNA gene Genome sequencing and assembly.</title>
        <authorList>
            <person name="Park S."/>
        </authorList>
    </citation>
    <scope>NUCLEOTIDE SEQUENCE [LARGE SCALE GENOMIC DNA]</scope>
    <source>
        <strain evidence="6 7">DGU11</strain>
    </source>
</reference>
<keyword evidence="3" id="KW-0238">DNA-binding</keyword>
<evidence type="ECO:0000313" key="7">
    <source>
        <dbReference type="Proteomes" id="UP001464555"/>
    </source>
</evidence>
<sequence>MEQIEFYKSRQKAFQEESATCSRKYNTVSTARFAVALVFLVLGYYTFVSNDILYLILGMTVCCVVFFILMKYHTKVVRKKKRAEALLSVNNEELDYLSGKEIPFEDGSEFHDTTHAYSHDLDIFGKRSLFHNLNRTQTFKGKEKLASMLLESSSQSEILKRQEAVKEVAARPEWRQEIMALGKINKDSRLIYNRLTAWANREGVAFSPIAKLVSIASPIALLLCFGAYLITGNGLFSNVAEYLFAWNLLFLLGYLKIIKRETADTSEIHNIIESYGLIIKEIESREFTSEKLRELRGKLVDGQQKAGDAIIRLSVLFSRLDSIANVPGAILFNGLSLFHFHTLRSLLDWKKRHAQDIVKWLDAVAEIEALSSLANLTYNNPGFSFPQLNDTYTIRFKNLSHPLIKEEGRVGNDVDFKKHYMILTGSNMSGKSTFLRSLGINMVLAGAGAPVCASEATIHPLPVLVSMRLSDSLSDSESYFFAEVKRLRYIMDRLQEQRAFVLLDEILRGTNSEDKRTGSLKVIDKMVSLKAIGAIATHDIEVCNIALQYPDHVSNYCFESQIVDDELYFDYQLRQGICKNKSATFLMEKMGVIEREL</sequence>
<evidence type="ECO:0000256" key="4">
    <source>
        <dbReference type="SAM" id="Phobius"/>
    </source>
</evidence>
<name>A0ABU9HR89_9FLAO</name>
<keyword evidence="4" id="KW-0472">Membrane</keyword>
<keyword evidence="2" id="KW-0067">ATP-binding</keyword>
<keyword evidence="4" id="KW-1133">Transmembrane helix</keyword>
<gene>
    <name evidence="6" type="ORF">AAEO56_00255</name>
</gene>
<dbReference type="InterPro" id="IPR036187">
    <property type="entry name" value="DNA_mismatch_repair_MutS_sf"/>
</dbReference>
<dbReference type="SMART" id="SM00534">
    <property type="entry name" value="MUTSac"/>
    <property type="match status" value="1"/>
</dbReference>
<protein>
    <submittedName>
        <fullName evidence="6">DNA mismatch repair protein</fullName>
    </submittedName>
</protein>
<keyword evidence="1" id="KW-0547">Nucleotide-binding</keyword>
<dbReference type="EMBL" id="JBBYHR010000001">
    <property type="protein sequence ID" value="MEL1242674.1"/>
    <property type="molecule type" value="Genomic_DNA"/>
</dbReference>
<feature type="transmembrane region" description="Helical" evidence="4">
    <location>
        <begin position="53"/>
        <end position="72"/>
    </location>
</feature>
<evidence type="ECO:0000259" key="5">
    <source>
        <dbReference type="SMART" id="SM00534"/>
    </source>
</evidence>